<keyword evidence="1" id="KW-0812">Transmembrane</keyword>
<dbReference type="Gene3D" id="2.30.39.10">
    <property type="entry name" value="Alpha-1-antitrypsin, domain 1"/>
    <property type="match status" value="1"/>
</dbReference>
<sequence length="58" mass="7234">HHVFIILIIVLINFLLLVQTRIRSRPMFWNWKFIADRPFIFYIKYKSEVLFIGRYYSP</sequence>
<feature type="transmembrane region" description="Helical" evidence="1">
    <location>
        <begin position="6"/>
        <end position="22"/>
    </location>
</feature>
<accession>A0A8K0CX74</accession>
<keyword evidence="3" id="KW-1185">Reference proteome</keyword>
<dbReference type="InterPro" id="IPR023795">
    <property type="entry name" value="Serpin_CS"/>
</dbReference>
<reference evidence="2" key="1">
    <citation type="submission" date="2019-08" db="EMBL/GenBank/DDBJ databases">
        <title>The genome of the North American firefly Photinus pyralis.</title>
        <authorList>
            <consortium name="Photinus pyralis genome working group"/>
            <person name="Fallon T.R."/>
            <person name="Sander Lower S.E."/>
            <person name="Weng J.-K."/>
        </authorList>
    </citation>
    <scope>NUCLEOTIDE SEQUENCE</scope>
    <source>
        <strain evidence="2">TRF0915ILg1</strain>
        <tissue evidence="2">Whole body</tissue>
    </source>
</reference>
<protein>
    <submittedName>
        <fullName evidence="2">Uncharacterized protein</fullName>
    </submittedName>
</protein>
<keyword evidence="1" id="KW-0472">Membrane</keyword>
<dbReference type="InterPro" id="IPR036186">
    <property type="entry name" value="Serpin_sf"/>
</dbReference>
<dbReference type="EMBL" id="VTPC01008289">
    <property type="protein sequence ID" value="KAF2893021.1"/>
    <property type="molecule type" value="Genomic_DNA"/>
</dbReference>
<name>A0A8K0CX74_IGNLU</name>
<dbReference type="PROSITE" id="PS00284">
    <property type="entry name" value="SERPIN"/>
    <property type="match status" value="1"/>
</dbReference>
<dbReference type="InterPro" id="IPR042185">
    <property type="entry name" value="Serpin_sf_2"/>
</dbReference>
<dbReference type="SUPFAM" id="SSF56574">
    <property type="entry name" value="Serpins"/>
    <property type="match status" value="1"/>
</dbReference>
<proteinExistence type="predicted"/>
<comment type="caution">
    <text evidence="2">The sequence shown here is derived from an EMBL/GenBank/DDBJ whole genome shotgun (WGS) entry which is preliminary data.</text>
</comment>
<evidence type="ECO:0000256" key="1">
    <source>
        <dbReference type="SAM" id="Phobius"/>
    </source>
</evidence>
<gene>
    <name evidence="2" type="ORF">ILUMI_13145</name>
</gene>
<organism evidence="2 3">
    <name type="scientific">Ignelater luminosus</name>
    <name type="common">Cucubano</name>
    <name type="synonym">Pyrophorus luminosus</name>
    <dbReference type="NCBI Taxonomy" id="2038154"/>
    <lineage>
        <taxon>Eukaryota</taxon>
        <taxon>Metazoa</taxon>
        <taxon>Ecdysozoa</taxon>
        <taxon>Arthropoda</taxon>
        <taxon>Hexapoda</taxon>
        <taxon>Insecta</taxon>
        <taxon>Pterygota</taxon>
        <taxon>Neoptera</taxon>
        <taxon>Endopterygota</taxon>
        <taxon>Coleoptera</taxon>
        <taxon>Polyphaga</taxon>
        <taxon>Elateriformia</taxon>
        <taxon>Elateroidea</taxon>
        <taxon>Elateridae</taxon>
        <taxon>Agrypninae</taxon>
        <taxon>Pyrophorini</taxon>
        <taxon>Ignelater</taxon>
    </lineage>
</organism>
<dbReference type="Proteomes" id="UP000801492">
    <property type="component" value="Unassembled WGS sequence"/>
</dbReference>
<evidence type="ECO:0000313" key="2">
    <source>
        <dbReference type="EMBL" id="KAF2893021.1"/>
    </source>
</evidence>
<evidence type="ECO:0000313" key="3">
    <source>
        <dbReference type="Proteomes" id="UP000801492"/>
    </source>
</evidence>
<feature type="non-terminal residue" evidence="2">
    <location>
        <position position="1"/>
    </location>
</feature>
<keyword evidence="1" id="KW-1133">Transmembrane helix</keyword>
<dbReference type="AlphaFoldDB" id="A0A8K0CX74"/>